<proteinExistence type="predicted"/>
<feature type="region of interest" description="Disordered" evidence="1">
    <location>
        <begin position="162"/>
        <end position="182"/>
    </location>
</feature>
<organism evidence="2 3">
    <name type="scientific">Gonapodya prolifera (strain JEL478)</name>
    <name type="common">Monoblepharis prolifera</name>
    <dbReference type="NCBI Taxonomy" id="1344416"/>
    <lineage>
        <taxon>Eukaryota</taxon>
        <taxon>Fungi</taxon>
        <taxon>Fungi incertae sedis</taxon>
        <taxon>Chytridiomycota</taxon>
        <taxon>Chytridiomycota incertae sedis</taxon>
        <taxon>Monoblepharidomycetes</taxon>
        <taxon>Monoblepharidales</taxon>
        <taxon>Gonapodyaceae</taxon>
        <taxon>Gonapodya</taxon>
    </lineage>
</organism>
<feature type="compositionally biased region" description="Basic and acidic residues" evidence="1">
    <location>
        <begin position="113"/>
        <end position="126"/>
    </location>
</feature>
<dbReference type="EMBL" id="KQ965781">
    <property type="protein sequence ID" value="KXS13209.1"/>
    <property type="molecule type" value="Genomic_DNA"/>
</dbReference>
<evidence type="ECO:0000313" key="2">
    <source>
        <dbReference type="EMBL" id="KXS13209.1"/>
    </source>
</evidence>
<name>A0A139A970_GONPJ</name>
<evidence type="ECO:0000313" key="3">
    <source>
        <dbReference type="Proteomes" id="UP000070544"/>
    </source>
</evidence>
<feature type="compositionally biased region" description="Polar residues" evidence="1">
    <location>
        <begin position="1"/>
        <end position="17"/>
    </location>
</feature>
<keyword evidence="3" id="KW-1185">Reference proteome</keyword>
<feature type="compositionally biased region" description="Low complexity" evidence="1">
    <location>
        <begin position="54"/>
        <end position="65"/>
    </location>
</feature>
<protein>
    <submittedName>
        <fullName evidence="2">Uncharacterized protein</fullName>
    </submittedName>
</protein>
<sequence length="193" mass="21355">MPVTTRTNSRVRPQTSAPVKRGRSSSRRTRTKENDDVYVELEAFSSSPRRRPRSTSAASPTSSPRVTQREKRPVGRPRRTARSPTSKKEQRRRPLRSASSDDGASSELNTRVLSKDVVSKESKSDAGADMTTDESAERYVAADVSVVITIILGAFTLCRGTSTDQHRPISNPDTAPIHNRHLGPIPHVVRRSQ</sequence>
<dbReference type="AlphaFoldDB" id="A0A139A970"/>
<feature type="compositionally biased region" description="Basic residues" evidence="1">
    <location>
        <begin position="20"/>
        <end position="30"/>
    </location>
</feature>
<gene>
    <name evidence="2" type="ORF">M427DRAFT_58926</name>
</gene>
<feature type="compositionally biased region" description="Polar residues" evidence="1">
    <location>
        <begin position="97"/>
        <end position="112"/>
    </location>
</feature>
<reference evidence="2 3" key="1">
    <citation type="journal article" date="2015" name="Genome Biol. Evol.">
        <title>Phylogenomic analyses indicate that early fungi evolved digesting cell walls of algal ancestors of land plants.</title>
        <authorList>
            <person name="Chang Y."/>
            <person name="Wang S."/>
            <person name="Sekimoto S."/>
            <person name="Aerts A.L."/>
            <person name="Choi C."/>
            <person name="Clum A."/>
            <person name="LaButti K.M."/>
            <person name="Lindquist E.A."/>
            <person name="Yee Ngan C."/>
            <person name="Ohm R.A."/>
            <person name="Salamov A.A."/>
            <person name="Grigoriev I.V."/>
            <person name="Spatafora J.W."/>
            <person name="Berbee M.L."/>
        </authorList>
    </citation>
    <scope>NUCLEOTIDE SEQUENCE [LARGE SCALE GENOMIC DNA]</scope>
    <source>
        <strain evidence="2 3">JEL478</strain>
    </source>
</reference>
<accession>A0A139A970</accession>
<evidence type="ECO:0000256" key="1">
    <source>
        <dbReference type="SAM" id="MobiDB-lite"/>
    </source>
</evidence>
<dbReference type="Proteomes" id="UP000070544">
    <property type="component" value="Unassembled WGS sequence"/>
</dbReference>
<feature type="region of interest" description="Disordered" evidence="1">
    <location>
        <begin position="1"/>
        <end position="134"/>
    </location>
</feature>